<dbReference type="GO" id="GO:0019843">
    <property type="term" value="F:rRNA binding"/>
    <property type="evidence" value="ECO:0007669"/>
    <property type="project" value="UniProtKB-UniRule"/>
</dbReference>
<dbReference type="InterPro" id="IPR021131">
    <property type="entry name" value="Ribosomal_uL15/eL18"/>
</dbReference>
<evidence type="ECO:0000256" key="3">
    <source>
        <dbReference type="ARBA" id="ARBA00023274"/>
    </source>
</evidence>
<evidence type="ECO:0000313" key="9">
    <source>
        <dbReference type="Proteomes" id="UP000321577"/>
    </source>
</evidence>
<dbReference type="Proteomes" id="UP000321577">
    <property type="component" value="Unassembled WGS sequence"/>
</dbReference>
<dbReference type="OrthoDB" id="9810293at2"/>
<evidence type="ECO:0000256" key="1">
    <source>
        <dbReference type="ARBA" id="ARBA00007320"/>
    </source>
</evidence>
<evidence type="ECO:0000313" key="8">
    <source>
        <dbReference type="EMBL" id="GEP41365.1"/>
    </source>
</evidence>
<comment type="similarity">
    <text evidence="1 4 5">Belongs to the universal ribosomal protein uL15 family.</text>
</comment>
<dbReference type="InterPro" id="IPR001196">
    <property type="entry name" value="Ribosomal_uL15_CS"/>
</dbReference>
<reference evidence="8 9" key="1">
    <citation type="submission" date="2019-07" db="EMBL/GenBank/DDBJ databases">
        <title>Whole genome shotgun sequence of Brevifollis gellanilyticus NBRC 108608.</title>
        <authorList>
            <person name="Hosoyama A."/>
            <person name="Uohara A."/>
            <person name="Ohji S."/>
            <person name="Ichikawa N."/>
        </authorList>
    </citation>
    <scope>NUCLEOTIDE SEQUENCE [LARGE SCALE GENOMIC DNA]</scope>
    <source>
        <strain evidence="8 9">NBRC 108608</strain>
    </source>
</reference>
<dbReference type="InterPro" id="IPR036227">
    <property type="entry name" value="Ribosomal_uL15/eL18_sf"/>
</dbReference>
<comment type="caution">
    <text evidence="8">The sequence shown here is derived from an EMBL/GenBank/DDBJ whole genome shotgun (WGS) entry which is preliminary data.</text>
</comment>
<protein>
    <recommendedName>
        <fullName evidence="4">Large ribosomal subunit protein uL15</fullName>
    </recommendedName>
</protein>
<dbReference type="PANTHER" id="PTHR12934:SF11">
    <property type="entry name" value="LARGE RIBOSOMAL SUBUNIT PROTEIN UL15M"/>
    <property type="match status" value="1"/>
</dbReference>
<dbReference type="InterPro" id="IPR030878">
    <property type="entry name" value="Ribosomal_uL15"/>
</dbReference>
<evidence type="ECO:0000256" key="4">
    <source>
        <dbReference type="HAMAP-Rule" id="MF_01341"/>
    </source>
</evidence>
<dbReference type="AlphaFoldDB" id="A0A512M3P6"/>
<feature type="domain" description="Large ribosomal subunit protein uL15/eL18" evidence="7">
    <location>
        <begin position="77"/>
        <end position="144"/>
    </location>
</feature>
<comment type="function">
    <text evidence="4">Binds to the 23S rRNA.</text>
</comment>
<dbReference type="InterPro" id="IPR005749">
    <property type="entry name" value="Ribosomal_uL15_bac-type"/>
</dbReference>
<accession>A0A512M3P6</accession>
<dbReference type="Gene3D" id="3.100.10.10">
    <property type="match status" value="1"/>
</dbReference>
<keyword evidence="2 4" id="KW-0689">Ribosomal protein</keyword>
<dbReference type="SUPFAM" id="SSF52080">
    <property type="entry name" value="Ribosomal proteins L15p and L18e"/>
    <property type="match status" value="1"/>
</dbReference>
<sequence>MRLHDTQPRPGAVKRKKRIGCGESSGHGKTSCKGHKGQMARAGRGIRPGFEGGQMPLFRRLPKKGFSNARFRDVYETVNVGDLEAFEDGAVINEASLREKGLVNRGCDAIKILGTGELSRKLTVEIKSLSASAREKIEKAGGSIAA</sequence>
<proteinExistence type="inferred from homology"/>
<keyword evidence="4" id="KW-0699">rRNA-binding</keyword>
<gene>
    <name evidence="4 8" type="primary">rplO</name>
    <name evidence="8" type="ORF">BGE01nite_06560</name>
</gene>
<dbReference type="Pfam" id="PF00828">
    <property type="entry name" value="Ribosomal_L27A"/>
    <property type="match status" value="1"/>
</dbReference>
<dbReference type="RefSeq" id="WP_146848827.1">
    <property type="nucleotide sequence ID" value="NZ_BKAG01000003.1"/>
</dbReference>
<dbReference type="GO" id="GO:0003735">
    <property type="term" value="F:structural constituent of ribosome"/>
    <property type="evidence" value="ECO:0007669"/>
    <property type="project" value="InterPro"/>
</dbReference>
<evidence type="ECO:0000256" key="6">
    <source>
        <dbReference type="SAM" id="MobiDB-lite"/>
    </source>
</evidence>
<feature type="region of interest" description="Disordered" evidence="6">
    <location>
        <begin position="1"/>
        <end position="54"/>
    </location>
</feature>
<comment type="subunit">
    <text evidence="4">Part of the 50S ribosomal subunit.</text>
</comment>
<dbReference type="NCBIfam" id="TIGR01071">
    <property type="entry name" value="rplO_bact"/>
    <property type="match status" value="1"/>
</dbReference>
<organism evidence="8 9">
    <name type="scientific">Brevifollis gellanilyticus</name>
    <dbReference type="NCBI Taxonomy" id="748831"/>
    <lineage>
        <taxon>Bacteria</taxon>
        <taxon>Pseudomonadati</taxon>
        <taxon>Verrucomicrobiota</taxon>
        <taxon>Verrucomicrobiia</taxon>
        <taxon>Verrucomicrobiales</taxon>
        <taxon>Verrucomicrobiaceae</taxon>
    </lineage>
</organism>
<name>A0A512M3P6_9BACT</name>
<evidence type="ECO:0000259" key="7">
    <source>
        <dbReference type="Pfam" id="PF00828"/>
    </source>
</evidence>
<evidence type="ECO:0000256" key="2">
    <source>
        <dbReference type="ARBA" id="ARBA00022980"/>
    </source>
</evidence>
<evidence type="ECO:0000256" key="5">
    <source>
        <dbReference type="RuleBase" id="RU003888"/>
    </source>
</evidence>
<keyword evidence="9" id="KW-1185">Reference proteome</keyword>
<keyword evidence="4" id="KW-0694">RNA-binding</keyword>
<dbReference type="GO" id="GO:0006412">
    <property type="term" value="P:translation"/>
    <property type="evidence" value="ECO:0007669"/>
    <property type="project" value="UniProtKB-UniRule"/>
</dbReference>
<dbReference type="PANTHER" id="PTHR12934">
    <property type="entry name" value="50S RIBOSOMAL PROTEIN L15"/>
    <property type="match status" value="1"/>
</dbReference>
<dbReference type="HAMAP" id="MF_01341">
    <property type="entry name" value="Ribosomal_uL15"/>
    <property type="match status" value="1"/>
</dbReference>
<dbReference type="GO" id="GO:0022625">
    <property type="term" value="C:cytosolic large ribosomal subunit"/>
    <property type="evidence" value="ECO:0007669"/>
    <property type="project" value="TreeGrafter"/>
</dbReference>
<dbReference type="EMBL" id="BKAG01000003">
    <property type="protein sequence ID" value="GEP41365.1"/>
    <property type="molecule type" value="Genomic_DNA"/>
</dbReference>
<dbReference type="PROSITE" id="PS00475">
    <property type="entry name" value="RIBOSOMAL_L15"/>
    <property type="match status" value="1"/>
</dbReference>
<keyword evidence="3 4" id="KW-0687">Ribonucleoprotein</keyword>